<dbReference type="GO" id="GO:0071555">
    <property type="term" value="P:cell wall organization"/>
    <property type="evidence" value="ECO:0007669"/>
    <property type="project" value="TreeGrafter"/>
</dbReference>
<dbReference type="SUPFAM" id="SSF56601">
    <property type="entry name" value="beta-lactamase/transpeptidase-like"/>
    <property type="match status" value="1"/>
</dbReference>
<name>A0A2M8EXM5_9BACT</name>
<dbReference type="InterPro" id="IPR050515">
    <property type="entry name" value="Beta-lactam/transpept"/>
</dbReference>
<dbReference type="InterPro" id="IPR012338">
    <property type="entry name" value="Beta-lactam/transpept-like"/>
</dbReference>
<dbReference type="InterPro" id="IPR001460">
    <property type="entry name" value="PCN-bd_Tpept"/>
</dbReference>
<dbReference type="GO" id="GO:0005886">
    <property type="term" value="C:plasma membrane"/>
    <property type="evidence" value="ECO:0007669"/>
    <property type="project" value="TreeGrafter"/>
</dbReference>
<accession>A0A2M8EXM5</accession>
<evidence type="ECO:0000313" key="5">
    <source>
        <dbReference type="EMBL" id="PJC30827.1"/>
    </source>
</evidence>
<dbReference type="GO" id="GO:0008658">
    <property type="term" value="F:penicillin binding"/>
    <property type="evidence" value="ECO:0007669"/>
    <property type="project" value="InterPro"/>
</dbReference>
<evidence type="ECO:0008006" key="7">
    <source>
        <dbReference type="Google" id="ProtNLM"/>
    </source>
</evidence>
<dbReference type="Gene3D" id="3.40.710.10">
    <property type="entry name" value="DD-peptidase/beta-lactamase superfamily"/>
    <property type="match status" value="1"/>
</dbReference>
<dbReference type="EMBL" id="PFSC01000125">
    <property type="protein sequence ID" value="PJC30827.1"/>
    <property type="molecule type" value="Genomic_DNA"/>
</dbReference>
<dbReference type="Pfam" id="PF03717">
    <property type="entry name" value="PBP_dimer"/>
    <property type="match status" value="1"/>
</dbReference>
<evidence type="ECO:0000256" key="2">
    <source>
        <dbReference type="ARBA" id="ARBA00023136"/>
    </source>
</evidence>
<dbReference type="PANTHER" id="PTHR30627:SF1">
    <property type="entry name" value="PEPTIDOGLYCAN D,D-TRANSPEPTIDASE FTSI"/>
    <property type="match status" value="1"/>
</dbReference>
<keyword evidence="2" id="KW-0472">Membrane</keyword>
<dbReference type="Gene3D" id="3.30.450.330">
    <property type="match status" value="1"/>
</dbReference>
<sequence length="551" mass="61247">MNKLRVLFFIFLFGFGAISVRLFYIQAISPEFYSADYTRTSRLEPNRGKILDRNHDPIALNQTKYRLFVEPKKVEDKDYLVKVLDDELEIGEATLEARIDLSKDWVAIQGNITKEKKEMLSKLNLEELGFEVEQQRFYPEASLAAHLVGFLGKNSEGGSVGYFGVEGYYDKDLTGLPGVLKSERDMFGKPIFSGNQDRVEADNGRDIVLTIDKSIQQIIKERLKKGVEKYNAKSGCVIVVDPMTMEILGLACLPDFDPENYFEFNESDFSNWTISSEYEPGSTFKPLIVAAALEEGVVEPNDVFNEKGPVKIGGYTISNWNDQYDGKITIARILEKSSNVGMVYIGSKLGKEKVYEYIGKYGFGSATQADLQGESSGQVKPLNLWYPIDEATTAFGQGISVTAMQLVRGFASLINGGNLMRPHVVKEVIEGDIIKTRQPEVQNKVLSEKTSRTMRKILVGVVNNAEVKWKIPKGYAFGGKTGTAQIAVDGTYDASKTIASFIGFAPADNPAFLMLVVIQEPESSSWGSETAAPLFFDIAEDLLIYLNVPPK</sequence>
<dbReference type="SUPFAM" id="SSF56519">
    <property type="entry name" value="Penicillin binding protein dimerisation domain"/>
    <property type="match status" value="1"/>
</dbReference>
<evidence type="ECO:0000259" key="3">
    <source>
        <dbReference type="Pfam" id="PF00905"/>
    </source>
</evidence>
<dbReference type="Pfam" id="PF00905">
    <property type="entry name" value="Transpeptidase"/>
    <property type="match status" value="1"/>
</dbReference>
<comment type="subcellular location">
    <subcellularLocation>
        <location evidence="1">Membrane</location>
    </subcellularLocation>
</comment>
<comment type="caution">
    <text evidence="5">The sequence shown here is derived from an EMBL/GenBank/DDBJ whole genome shotgun (WGS) entry which is preliminary data.</text>
</comment>
<evidence type="ECO:0000259" key="4">
    <source>
        <dbReference type="Pfam" id="PF03717"/>
    </source>
</evidence>
<organism evidence="5 6">
    <name type="scientific">Candidatus Roizmanbacteria bacterium CG_4_9_14_0_2_um_filter_39_13</name>
    <dbReference type="NCBI Taxonomy" id="1974839"/>
    <lineage>
        <taxon>Bacteria</taxon>
        <taxon>Candidatus Roizmaniibacteriota</taxon>
    </lineage>
</organism>
<dbReference type="Gene3D" id="3.90.1310.10">
    <property type="entry name" value="Penicillin-binding protein 2a (Domain 2)"/>
    <property type="match status" value="1"/>
</dbReference>
<feature type="domain" description="Penicillin-binding protein dimerisation" evidence="4">
    <location>
        <begin position="43"/>
        <end position="191"/>
    </location>
</feature>
<proteinExistence type="predicted"/>
<evidence type="ECO:0000313" key="6">
    <source>
        <dbReference type="Proteomes" id="UP000231383"/>
    </source>
</evidence>
<protein>
    <recommendedName>
        <fullName evidence="7">Penicillin-binding protein 2</fullName>
    </recommendedName>
</protein>
<dbReference type="PANTHER" id="PTHR30627">
    <property type="entry name" value="PEPTIDOGLYCAN D,D-TRANSPEPTIDASE"/>
    <property type="match status" value="1"/>
</dbReference>
<gene>
    <name evidence="5" type="ORF">CO051_04875</name>
</gene>
<evidence type="ECO:0000256" key="1">
    <source>
        <dbReference type="ARBA" id="ARBA00004370"/>
    </source>
</evidence>
<dbReference type="InterPro" id="IPR036138">
    <property type="entry name" value="PBP_dimer_sf"/>
</dbReference>
<feature type="domain" description="Penicillin-binding protein transpeptidase" evidence="3">
    <location>
        <begin position="235"/>
        <end position="539"/>
    </location>
</feature>
<reference evidence="6" key="1">
    <citation type="submission" date="2017-09" db="EMBL/GenBank/DDBJ databases">
        <title>Depth-based differentiation of microbial function through sediment-hosted aquifers and enrichment of novel symbionts in the deep terrestrial subsurface.</title>
        <authorList>
            <person name="Probst A.J."/>
            <person name="Ladd B."/>
            <person name="Jarett J.K."/>
            <person name="Geller-Mcgrath D.E."/>
            <person name="Sieber C.M.K."/>
            <person name="Emerson J.B."/>
            <person name="Anantharaman K."/>
            <person name="Thomas B.C."/>
            <person name="Malmstrom R."/>
            <person name="Stieglmeier M."/>
            <person name="Klingl A."/>
            <person name="Woyke T."/>
            <person name="Ryan C.M."/>
            <person name="Banfield J.F."/>
        </authorList>
    </citation>
    <scope>NUCLEOTIDE SEQUENCE [LARGE SCALE GENOMIC DNA]</scope>
</reference>
<dbReference type="Proteomes" id="UP000231383">
    <property type="component" value="Unassembled WGS sequence"/>
</dbReference>
<dbReference type="InterPro" id="IPR005311">
    <property type="entry name" value="PBP_dimer"/>
</dbReference>
<dbReference type="AlphaFoldDB" id="A0A2M8EXM5"/>